<name>A0AAU9K4V9_9CILI</name>
<feature type="transmembrane region" description="Helical" evidence="5">
    <location>
        <begin position="960"/>
        <end position="979"/>
    </location>
</feature>
<accession>A0AAU9K4V9</accession>
<dbReference type="SUPFAM" id="SSF53822">
    <property type="entry name" value="Periplasmic binding protein-like I"/>
    <property type="match status" value="1"/>
</dbReference>
<dbReference type="Pfam" id="PF01094">
    <property type="entry name" value="ANF_receptor"/>
    <property type="match status" value="1"/>
</dbReference>
<evidence type="ECO:0000259" key="6">
    <source>
        <dbReference type="Pfam" id="PF01094"/>
    </source>
</evidence>
<dbReference type="InterPro" id="IPR001828">
    <property type="entry name" value="ANF_lig-bd_rcpt"/>
</dbReference>
<evidence type="ECO:0000256" key="4">
    <source>
        <dbReference type="ARBA" id="ARBA00023136"/>
    </source>
</evidence>
<evidence type="ECO:0000256" key="1">
    <source>
        <dbReference type="ARBA" id="ARBA00004370"/>
    </source>
</evidence>
<dbReference type="Gene3D" id="3.40.50.2300">
    <property type="match status" value="3"/>
</dbReference>
<sequence>MSSMKKSPKIWSNRWLSLWKFVVYIWLLDIVGCLEIIVIYEKSSAFWNIASIWDISEKFKNIVEWHSCEYWEVLNCFNAYENSTLVLDLTDRIETQFSVLKLCEERKIPHLVFDDKLNYTDKLTFSVIPSASHQINAFISVFRYFRWTQGLVVNDELKNSLEENLKNYLGNFYYLTLESGTNINEFVNRVITPLGVTLYCIFLSPIKSYKIQNALRSAKLLASGNGIVLDQKSGYECIIDGALIITAKGQEFCSTEEDYMKLSIESVISELLERIETESSLEILSQLNFLLGKDYSSKNFSLINIQEGKRIVVGEIASEKVSIFGNIIFPGNSTIIPKSEKKVLQLSIEAGSTNPTGPPTPFGLISGYGSFAARDVINEGDSGLLTNFQIEMFNFDCGALIYNATFANACYLKDKDKFGLGHISAWGSSMTIGSITSFNQFNFSFPIVGAANGDPNLSSTANFPTYMRVQVSNVYGYSLLPVFIKAFGFQKASVIYQNDSWGRTSYSYLNQSAKNHNMDFMNSESSRQIPADLDRNTIKNYINTLQEIIDSQTRILISLVEYPSIYYILEKFYDLGLRKGDLIILTSVAEIVPFTGYDNLYKYKLYETGVPIVTMFGQSWVGPLGAKAFTKISKVYGSQMSFYSCFYFDAAFLIAYALDYMINRGLDYTNSTKLNEIMRNQQFYGCTGEVTIEKGSNDRIIQAFEIFANKLDDTGNLVTYFVGQLRPQSTQLIKIDKPLVFGDGSITKPADIRTRDYTCPFPNRLVKTFAKGRALVFGICFTVALISLVITIYIWKRWWKISVTPLTAKEEISMQDFIVGATIVIEFFQFSSMGPDFSPINSTLANISNYFSLSLDSIFKLRNGIFWIIANAVFGSIGLWVILCLVVLLRLDEKFPNNFIFRNLDAFADYFMPILGDLCFIPFISICLDIFLCDQSIGDNFTDSFLAQDCYYFCWKDEHLAYAILSVFALIAYEPLAVFCRPLWQELQTLLHVKAVPLFLMVKTIVQITLVVMNKTVKRAESTTHGGLFIAVMVLYIIFLFKFKPYNYPRFSWWQTLISIAVVWLAFLSIIAQNIGGSPLILTSILVSGLIIIALIGVYVQHKKYPSLLFRKKGQDASNLFRFAFSFGKNSKIALSKILPSGTSMSSPRKVEDLSP</sequence>
<feature type="transmembrane region" description="Helical" evidence="5">
    <location>
        <begin position="1053"/>
        <end position="1075"/>
    </location>
</feature>
<reference evidence="7" key="1">
    <citation type="submission" date="2021-09" db="EMBL/GenBank/DDBJ databases">
        <authorList>
            <consortium name="AG Swart"/>
            <person name="Singh M."/>
            <person name="Singh A."/>
            <person name="Seah K."/>
            <person name="Emmerich C."/>
        </authorList>
    </citation>
    <scope>NUCLEOTIDE SEQUENCE</scope>
    <source>
        <strain evidence="7">ATCC30299</strain>
    </source>
</reference>
<feature type="transmembrane region" description="Helical" evidence="5">
    <location>
        <begin position="774"/>
        <end position="795"/>
    </location>
</feature>
<keyword evidence="4 5" id="KW-0472">Membrane</keyword>
<dbReference type="InterPro" id="IPR028082">
    <property type="entry name" value="Peripla_BP_I"/>
</dbReference>
<comment type="subcellular location">
    <subcellularLocation>
        <location evidence="1">Membrane</location>
    </subcellularLocation>
</comment>
<evidence type="ECO:0000313" key="8">
    <source>
        <dbReference type="Proteomes" id="UP001162131"/>
    </source>
</evidence>
<evidence type="ECO:0000256" key="5">
    <source>
        <dbReference type="SAM" id="Phobius"/>
    </source>
</evidence>
<gene>
    <name evidence="7" type="ORF">BSTOLATCC_MIC57218</name>
</gene>
<comment type="caution">
    <text evidence="7">The sequence shown here is derived from an EMBL/GenBank/DDBJ whole genome shotgun (WGS) entry which is preliminary data.</text>
</comment>
<organism evidence="7 8">
    <name type="scientific">Blepharisma stoltei</name>
    <dbReference type="NCBI Taxonomy" id="1481888"/>
    <lineage>
        <taxon>Eukaryota</taxon>
        <taxon>Sar</taxon>
        <taxon>Alveolata</taxon>
        <taxon>Ciliophora</taxon>
        <taxon>Postciliodesmatophora</taxon>
        <taxon>Heterotrichea</taxon>
        <taxon>Heterotrichida</taxon>
        <taxon>Blepharismidae</taxon>
        <taxon>Blepharisma</taxon>
    </lineage>
</organism>
<feature type="transmembrane region" description="Helical" evidence="5">
    <location>
        <begin position="21"/>
        <end position="40"/>
    </location>
</feature>
<feature type="transmembrane region" description="Helical" evidence="5">
    <location>
        <begin position="1024"/>
        <end position="1041"/>
    </location>
</feature>
<feature type="transmembrane region" description="Helical" evidence="5">
    <location>
        <begin position="865"/>
        <end position="889"/>
    </location>
</feature>
<feature type="transmembrane region" description="Helical" evidence="5">
    <location>
        <begin position="640"/>
        <end position="658"/>
    </location>
</feature>
<keyword evidence="3 5" id="KW-1133">Transmembrane helix</keyword>
<dbReference type="EMBL" id="CAJZBQ010000055">
    <property type="protein sequence ID" value="CAG9332933.1"/>
    <property type="molecule type" value="Genomic_DNA"/>
</dbReference>
<protein>
    <recommendedName>
        <fullName evidence="6">Receptor ligand binding region domain-containing protein</fullName>
    </recommendedName>
</protein>
<evidence type="ECO:0000256" key="2">
    <source>
        <dbReference type="ARBA" id="ARBA00022692"/>
    </source>
</evidence>
<feature type="transmembrane region" description="Helical" evidence="5">
    <location>
        <begin position="991"/>
        <end position="1012"/>
    </location>
</feature>
<keyword evidence="2 5" id="KW-0812">Transmembrane</keyword>
<evidence type="ECO:0000313" key="7">
    <source>
        <dbReference type="EMBL" id="CAG9332933.1"/>
    </source>
</evidence>
<evidence type="ECO:0000256" key="3">
    <source>
        <dbReference type="ARBA" id="ARBA00022989"/>
    </source>
</evidence>
<dbReference type="Proteomes" id="UP001162131">
    <property type="component" value="Unassembled WGS sequence"/>
</dbReference>
<dbReference type="AlphaFoldDB" id="A0AAU9K4V9"/>
<feature type="transmembrane region" description="Helical" evidence="5">
    <location>
        <begin position="1081"/>
        <end position="1100"/>
    </location>
</feature>
<feature type="transmembrane region" description="Helical" evidence="5">
    <location>
        <begin position="910"/>
        <end position="932"/>
    </location>
</feature>
<proteinExistence type="predicted"/>
<keyword evidence="8" id="KW-1185">Reference proteome</keyword>
<dbReference type="GO" id="GO:0016020">
    <property type="term" value="C:membrane"/>
    <property type="evidence" value="ECO:0007669"/>
    <property type="project" value="UniProtKB-SubCell"/>
</dbReference>
<feature type="domain" description="Receptor ligand binding region" evidence="6">
    <location>
        <begin position="443"/>
        <end position="707"/>
    </location>
</feature>